<dbReference type="EMBL" id="LDAU01000109">
    <property type="protein sequence ID" value="KRX05327.1"/>
    <property type="molecule type" value="Genomic_DNA"/>
</dbReference>
<feature type="region of interest" description="Disordered" evidence="1">
    <location>
        <begin position="400"/>
        <end position="503"/>
    </location>
</feature>
<feature type="region of interest" description="Disordered" evidence="1">
    <location>
        <begin position="85"/>
        <end position="136"/>
    </location>
</feature>
<feature type="compositionally biased region" description="Acidic residues" evidence="1">
    <location>
        <begin position="589"/>
        <end position="610"/>
    </location>
</feature>
<dbReference type="PROSITE" id="PS50053">
    <property type="entry name" value="UBIQUITIN_2"/>
    <property type="match status" value="1"/>
</dbReference>
<dbReference type="InParanoid" id="A0A0V0QSQ4"/>
<dbReference type="OrthoDB" id="311129at2759"/>
<comment type="caution">
    <text evidence="3">The sequence shown here is derived from an EMBL/GenBank/DDBJ whole genome shotgun (WGS) entry which is preliminary data.</text>
</comment>
<feature type="compositionally biased region" description="Low complexity" evidence="1">
    <location>
        <begin position="724"/>
        <end position="759"/>
    </location>
</feature>
<dbReference type="InterPro" id="IPR051835">
    <property type="entry name" value="RAC1-GEF"/>
</dbReference>
<feature type="domain" description="Ubiquitin-like" evidence="2">
    <location>
        <begin position="11"/>
        <end position="86"/>
    </location>
</feature>
<dbReference type="SUPFAM" id="SSF54236">
    <property type="entry name" value="Ubiquitin-like"/>
    <property type="match status" value="1"/>
</dbReference>
<feature type="compositionally biased region" description="Low complexity" evidence="1">
    <location>
        <begin position="611"/>
        <end position="621"/>
    </location>
</feature>
<dbReference type="Proteomes" id="UP000054937">
    <property type="component" value="Unassembled WGS sequence"/>
</dbReference>
<dbReference type="SMART" id="SM00213">
    <property type="entry name" value="UBQ"/>
    <property type="match status" value="1"/>
</dbReference>
<dbReference type="PANTHER" id="PTHR45858">
    <property type="entry name" value="FERM DOMAIN CONTAINING PROTEIN"/>
    <property type="match status" value="1"/>
</dbReference>
<feature type="compositionally biased region" description="Low complexity" evidence="1">
    <location>
        <begin position="774"/>
        <end position="805"/>
    </location>
</feature>
<dbReference type="InterPro" id="IPR019954">
    <property type="entry name" value="Ubiquitin_CS"/>
</dbReference>
<feature type="compositionally biased region" description="Low complexity" evidence="1">
    <location>
        <begin position="438"/>
        <end position="486"/>
    </location>
</feature>
<evidence type="ECO:0000313" key="3">
    <source>
        <dbReference type="EMBL" id="KRX05327.1"/>
    </source>
</evidence>
<feature type="compositionally biased region" description="Low complexity" evidence="1">
    <location>
        <begin position="403"/>
        <end position="426"/>
    </location>
</feature>
<feature type="region of interest" description="Disordered" evidence="1">
    <location>
        <begin position="576"/>
        <end position="621"/>
    </location>
</feature>
<feature type="compositionally biased region" description="Basic residues" evidence="1">
    <location>
        <begin position="223"/>
        <end position="239"/>
    </location>
</feature>
<proteinExistence type="predicted"/>
<feature type="region of interest" description="Disordered" evidence="1">
    <location>
        <begin position="635"/>
        <end position="683"/>
    </location>
</feature>
<dbReference type="GO" id="GO:0005085">
    <property type="term" value="F:guanyl-nucleotide exchange factor activity"/>
    <property type="evidence" value="ECO:0007669"/>
    <property type="project" value="TreeGrafter"/>
</dbReference>
<organism evidence="3 4">
    <name type="scientific">Pseudocohnilembus persalinus</name>
    <name type="common">Ciliate</name>
    <dbReference type="NCBI Taxonomy" id="266149"/>
    <lineage>
        <taxon>Eukaryota</taxon>
        <taxon>Sar</taxon>
        <taxon>Alveolata</taxon>
        <taxon>Ciliophora</taxon>
        <taxon>Intramacronucleata</taxon>
        <taxon>Oligohymenophorea</taxon>
        <taxon>Scuticociliatia</taxon>
        <taxon>Philasterida</taxon>
        <taxon>Pseudocohnilembidae</taxon>
        <taxon>Pseudocohnilembus</taxon>
    </lineage>
</organism>
<dbReference type="PANTHER" id="PTHR45858:SF1">
    <property type="entry name" value="FERM DOMAIN-CONTAINING PROTEIN 7"/>
    <property type="match status" value="1"/>
</dbReference>
<dbReference type="Gene3D" id="3.10.20.90">
    <property type="entry name" value="Phosphatidylinositol 3-kinase Catalytic Subunit, Chain A, domain 1"/>
    <property type="match status" value="1"/>
</dbReference>
<feature type="region of interest" description="Disordered" evidence="1">
    <location>
        <begin position="169"/>
        <end position="258"/>
    </location>
</feature>
<feature type="compositionally biased region" description="Low complexity" evidence="1">
    <location>
        <begin position="669"/>
        <end position="683"/>
    </location>
</feature>
<evidence type="ECO:0000256" key="1">
    <source>
        <dbReference type="SAM" id="MobiDB-lite"/>
    </source>
</evidence>
<dbReference type="OMA" id="MMQNYAN"/>
<feature type="region of interest" description="Disordered" evidence="1">
    <location>
        <begin position="714"/>
        <end position="809"/>
    </location>
</feature>
<evidence type="ECO:0000259" key="2">
    <source>
        <dbReference type="PROSITE" id="PS50053"/>
    </source>
</evidence>
<dbReference type="AlphaFoldDB" id="A0A0V0QSQ4"/>
<feature type="compositionally biased region" description="Basic and acidic residues" evidence="1">
    <location>
        <begin position="249"/>
        <end position="258"/>
    </location>
</feature>
<sequence length="1266" mass="144832">MEEENKSSQMRKLKVKTLSNAVYEIEIKANALIKDLKVEIEKSSKVPVDRQRLVYLGKLLQDERALNDYVEEDGVVIHLMAKMQNTSQNPQEQQSQQQPQGQQQQQQQQQQNQNNTNNNQSQNRNNRGGPQNINSMINNLIGGLGGGSGNVIIRGGNGQQVPDIQNLLGGILGGGNNNSQRRNNANRQQDQNNQSNQQNQGNQATSQTNQSQQNRPQQQQNQHGHHHQHVHGHNIHHQHGNQQQQQFQDRVRRQQQERLRRQHMLQEQREENTIYLTRRAQLPHSNLVVLNSLANTITGQNQQFDSQQNQNQRNCIQILGQFCKDYEKQNSRLHEKVNEISDKLINENNLTNQQERQQLNGQLQTLGQAMKEISQISGTIGSYIENIRLGNQAGDFTIYEDANNNNNRQNFQGPPGPFGPNFQGPPIFRQFNQVFPRNNQQNNNNDNQGNNQQQQQQQQSQNQSQDQNQNQDSNNQENNNSTGNNSERQRRQRRNQGNNQGINLNNLNLGDLQNMNINDLGNLASSIDVQVQGLGIGQDENGNITIMGMDSGNQNLGNGQNINNIINQIVGGLSGNLNQNQNNNNGNQDADENDNEDDDFEDISDEDDNENNGNQNNNNNNQNIDVQFEVEINDSQNQNQSQNQQASQQQQQSNQNQQMEEEQEEQKINQESNQQQSQSNGQQQFDLASLIGNISGQAQQQQGSQQQQSPNLMNILGSLGLGGNQNQNQNQQQQNSEQRQESQKQATQEQPQQQQQQQQPNIMSLLGSLGGGQQQQQQGQQGQQQPDIMGLLGSLTGGSQQQGQQGQQGGGLMGLLGGLGGGQIGDVMNQSLTDMFPEADGDNFLWTIFSLVKLKDLMQLMMTKNPSFLDEIHYQIKERLHLRLEDETEEQIAQNLANSMSSFFDFQENVLEGFEPSSLASEIMQARFLEFIKIIDQDYPLKKGNVERKFSEEFTDQFKLLIGELCVEISEGLEGGQQDFKKHIIRKLQELVETYVQGGIASMFMGIYSPQIANLITLSADYYQQSQIPKTQEQIESEQNQEEQERLLLEEIEQNANKDKYLFNQYQNCEFSEEYKLGDFNNQDEGKFSANIGYSNIVKEEKEKLGYYYSVKEFQKQVNNFLQWCGEQEKKKKRFLKIQIIFEIFMHNLEKNLEKCLENLQVWNYGLLRKVYCEQKFEDMYLMLKKKFDETFEGERFKVENFEQDIRIGGAKQAYIYIVLSNLEQIDWAVAECCTKGEGVDVIQALEKQLIKIYEQYEYQNDSCKA</sequence>
<dbReference type="PRINTS" id="PR00348">
    <property type="entry name" value="UBIQUITIN"/>
</dbReference>
<dbReference type="Pfam" id="PF00240">
    <property type="entry name" value="ubiquitin"/>
    <property type="match status" value="1"/>
</dbReference>
<gene>
    <name evidence="3" type="ORF">PPERSA_00628</name>
</gene>
<accession>A0A0V0QSQ4</accession>
<dbReference type="InterPro" id="IPR029071">
    <property type="entry name" value="Ubiquitin-like_domsf"/>
</dbReference>
<protein>
    <recommendedName>
        <fullName evidence="2">Ubiquitin-like domain-containing protein</fullName>
    </recommendedName>
</protein>
<evidence type="ECO:0000313" key="4">
    <source>
        <dbReference type="Proteomes" id="UP000054937"/>
    </source>
</evidence>
<feature type="compositionally biased region" description="Low complexity" evidence="1">
    <location>
        <begin position="177"/>
        <end position="222"/>
    </location>
</feature>
<feature type="compositionally biased region" description="Low complexity" evidence="1">
    <location>
        <begin position="635"/>
        <end position="658"/>
    </location>
</feature>
<reference evidence="3 4" key="1">
    <citation type="journal article" date="2015" name="Sci. Rep.">
        <title>Genome of the facultative scuticociliatosis pathogen Pseudocohnilembus persalinus provides insight into its virulence through horizontal gene transfer.</title>
        <authorList>
            <person name="Xiong J."/>
            <person name="Wang G."/>
            <person name="Cheng J."/>
            <person name="Tian M."/>
            <person name="Pan X."/>
            <person name="Warren A."/>
            <person name="Jiang C."/>
            <person name="Yuan D."/>
            <person name="Miao W."/>
        </authorList>
    </citation>
    <scope>NUCLEOTIDE SEQUENCE [LARGE SCALE GENOMIC DNA]</scope>
    <source>
        <strain evidence="3">36N120E</strain>
    </source>
</reference>
<dbReference type="PROSITE" id="PS00299">
    <property type="entry name" value="UBIQUITIN_1"/>
    <property type="match status" value="1"/>
</dbReference>
<dbReference type="InterPro" id="IPR019956">
    <property type="entry name" value="Ubiquitin_dom"/>
</dbReference>
<keyword evidence="4" id="KW-1185">Reference proteome</keyword>
<dbReference type="InterPro" id="IPR000626">
    <property type="entry name" value="Ubiquitin-like_dom"/>
</dbReference>
<feature type="compositionally biased region" description="Low complexity" evidence="1">
    <location>
        <begin position="576"/>
        <end position="588"/>
    </location>
</feature>
<name>A0A0V0QSQ4_PSEPJ</name>
<dbReference type="CDD" id="cd17039">
    <property type="entry name" value="Ubl_ubiquitin_like"/>
    <property type="match status" value="1"/>
</dbReference>